<dbReference type="PANTHER" id="PTHR46401:SF2">
    <property type="entry name" value="GLYCOSYLTRANSFERASE WBBK-RELATED"/>
    <property type="match status" value="1"/>
</dbReference>
<sequence>MRDGKQIEVLFCLRRDAPEKPGGDSGKVYKYKHFLERKGFLVTVVTDPAELNVGKFSPDIVHLFNMQTPYENYRYMEWALRKNVPLCFSPIHHEKKYMVKYFEGGLLGKLLNYDAYLMLSSFVKEFARFKTLSNLKSYKSTPQKINRALVEKSARIFPLSKSELHHIKTDVCSKLAVSKVKVLPNALTFIEGNVDENVPRDIDVMVVGRIEPRKNILKIAEALKGTNYRVVFAGKENTNHKKYCQDFKEIVGAHSNLQYLGELNQDQLSYHYKRSKINLSNSWFEVVSQVDLEATSLGCKPIVSAASALFDYFSSPPLKLEPDCSKAEILNCIEYALKEEYRPSIKKAFTLDWEDVTDILANEYTALLSREAVHT</sequence>
<dbReference type="Pfam" id="PF00534">
    <property type="entry name" value="Glycos_transf_1"/>
    <property type="match status" value="1"/>
</dbReference>
<dbReference type="Gene3D" id="3.40.50.2000">
    <property type="entry name" value="Glycogen Phosphorylase B"/>
    <property type="match status" value="1"/>
</dbReference>
<accession>A0ABM7RN40</accession>
<evidence type="ECO:0000313" key="3">
    <source>
        <dbReference type="EMBL" id="BCX67104.1"/>
    </source>
</evidence>
<reference evidence="3 4" key="1">
    <citation type="submission" date="2016-04" db="EMBL/GenBank/DDBJ databases">
        <title>Complete genome sequence of Pseudomonas sp. LAB-08 isolated from TCE contaminated aquifer soil.</title>
        <authorList>
            <person name="Dohra H."/>
            <person name="Suzuki K."/>
            <person name="Fatma A."/>
            <person name="Inuzuka Y."/>
            <person name="Honjo M."/>
            <person name="Tashiro Y."/>
            <person name="Futamata H."/>
        </authorList>
    </citation>
    <scope>NUCLEOTIDE SEQUENCE [LARGE SCALE GENOMIC DNA]</scope>
    <source>
        <strain evidence="3 4">LAB-08</strain>
    </source>
</reference>
<dbReference type="EMBL" id="AP017423">
    <property type="protein sequence ID" value="BCX67104.1"/>
    <property type="molecule type" value="Genomic_DNA"/>
</dbReference>
<proteinExistence type="predicted"/>
<evidence type="ECO:0000259" key="2">
    <source>
        <dbReference type="Pfam" id="PF00534"/>
    </source>
</evidence>
<keyword evidence="1 3" id="KW-0808">Transferase</keyword>
<gene>
    <name evidence="3" type="ORF">LAB08_R17280</name>
</gene>
<feature type="domain" description="Glycosyl transferase family 1" evidence="2">
    <location>
        <begin position="201"/>
        <end position="312"/>
    </location>
</feature>
<dbReference type="SUPFAM" id="SSF53756">
    <property type="entry name" value="UDP-Glycosyltransferase/glycogen phosphorylase"/>
    <property type="match status" value="1"/>
</dbReference>
<dbReference type="PANTHER" id="PTHR46401">
    <property type="entry name" value="GLYCOSYLTRANSFERASE WBBK-RELATED"/>
    <property type="match status" value="1"/>
</dbReference>
<keyword evidence="4" id="KW-1185">Reference proteome</keyword>
<dbReference type="Proteomes" id="UP000218595">
    <property type="component" value="Chromosome"/>
</dbReference>
<name>A0ABM7RN40_9PSED</name>
<dbReference type="RefSeq" id="WP_096512615.1">
    <property type="nucleotide sequence ID" value="NZ_AP017423.2"/>
</dbReference>
<evidence type="ECO:0000313" key="4">
    <source>
        <dbReference type="Proteomes" id="UP000218595"/>
    </source>
</evidence>
<protein>
    <submittedName>
        <fullName evidence="3">Glycosyl transferase</fullName>
    </submittedName>
</protein>
<evidence type="ECO:0000256" key="1">
    <source>
        <dbReference type="ARBA" id="ARBA00022679"/>
    </source>
</evidence>
<dbReference type="InterPro" id="IPR001296">
    <property type="entry name" value="Glyco_trans_1"/>
</dbReference>
<dbReference type="GO" id="GO:0016740">
    <property type="term" value="F:transferase activity"/>
    <property type="evidence" value="ECO:0007669"/>
    <property type="project" value="UniProtKB-KW"/>
</dbReference>
<organism evidence="3 4">
    <name type="scientific">Pseudomonas izuensis</name>
    <dbReference type="NCBI Taxonomy" id="2684212"/>
    <lineage>
        <taxon>Bacteria</taxon>
        <taxon>Pseudomonadati</taxon>
        <taxon>Pseudomonadota</taxon>
        <taxon>Gammaproteobacteria</taxon>
        <taxon>Pseudomonadales</taxon>
        <taxon>Pseudomonadaceae</taxon>
        <taxon>Pseudomonas</taxon>
    </lineage>
</organism>